<dbReference type="PROSITE" id="PS01229">
    <property type="entry name" value="COF_2"/>
    <property type="match status" value="1"/>
</dbReference>
<dbReference type="Proteomes" id="UP000030647">
    <property type="component" value="Unassembled WGS sequence"/>
</dbReference>
<gene>
    <name evidence="1" type="ORF">L248_1169</name>
</gene>
<dbReference type="Gene3D" id="3.40.50.1000">
    <property type="entry name" value="HAD superfamily/HAD-like"/>
    <property type="match status" value="1"/>
</dbReference>
<dbReference type="AlphaFoldDB" id="U4TXK1"/>
<dbReference type="SFLD" id="SFLDS00003">
    <property type="entry name" value="Haloacid_Dehalogenase"/>
    <property type="match status" value="1"/>
</dbReference>
<dbReference type="InterPro" id="IPR000150">
    <property type="entry name" value="Cof"/>
</dbReference>
<dbReference type="RefSeq" id="WP_022528454.1">
    <property type="nucleotide sequence ID" value="NZ_KI271583.1"/>
</dbReference>
<dbReference type="STRING" id="1231336.L248_1169"/>
<dbReference type="NCBIfam" id="TIGR01484">
    <property type="entry name" value="HAD-SF-IIB"/>
    <property type="match status" value="1"/>
</dbReference>
<accession>U4TXK1</accession>
<dbReference type="HOGENOM" id="CLU_044146_7_0_9"/>
<evidence type="ECO:0000313" key="1">
    <source>
        <dbReference type="EMBL" id="ERL66077.1"/>
    </source>
</evidence>
<reference evidence="2" key="1">
    <citation type="journal article" date="2013" name="Genome Announc.">
        <title>Whole-Genome Sequencing of Lactobacillus shenzhenensis Strain LY-73T.</title>
        <authorList>
            <person name="Lin Z."/>
            <person name="Liu Z."/>
            <person name="Yang R."/>
            <person name="Zou Y."/>
            <person name="Wan D."/>
            <person name="Chen J."/>
            <person name="Guo M."/>
            <person name="Zhao J."/>
            <person name="Fang C."/>
            <person name="Yang R."/>
            <person name="Liu F."/>
        </authorList>
    </citation>
    <scope>NUCLEOTIDE SEQUENCE [LARGE SCALE GENOMIC DNA]</scope>
    <source>
        <strain evidence="2">LY-73</strain>
    </source>
</reference>
<dbReference type="PANTHER" id="PTHR10000">
    <property type="entry name" value="PHOSPHOSERINE PHOSPHATASE"/>
    <property type="match status" value="1"/>
</dbReference>
<dbReference type="NCBIfam" id="TIGR00099">
    <property type="entry name" value="Cof-subfamily"/>
    <property type="match status" value="1"/>
</dbReference>
<dbReference type="SUPFAM" id="SSF56784">
    <property type="entry name" value="HAD-like"/>
    <property type="match status" value="1"/>
</dbReference>
<organism evidence="1 2">
    <name type="scientific">Schleiferilactobacillus shenzhenensis LY-73</name>
    <dbReference type="NCBI Taxonomy" id="1231336"/>
    <lineage>
        <taxon>Bacteria</taxon>
        <taxon>Bacillati</taxon>
        <taxon>Bacillota</taxon>
        <taxon>Bacilli</taxon>
        <taxon>Lactobacillales</taxon>
        <taxon>Lactobacillaceae</taxon>
        <taxon>Schleiferilactobacillus</taxon>
    </lineage>
</organism>
<proteinExistence type="predicted"/>
<keyword evidence="2" id="KW-1185">Reference proteome</keyword>
<sequence length="266" mass="28833">MKYRALTAFDLDNTLLNDEKKIPAETVAALQRLRANGVLPVIATGRDRFEIADIIAAGQFDAIVSANGADVYAEGRQLHTTWLPAATVQKLAAWADDRDVCVAFSNHVGVGMNRINDVVTTNYRKIRKPAPPVDPHFYHSQDVTKGLLFLADNDAGHRLETIVRAQFPTLTFYRNSIYCLDVAPKGTTKASGLNALRTGLHLDTAPIFAFGDGNNDVPMLSAADYGIAMGNAVPAARAEADYVTDRYDQHGIVNALAHFGLLAPAQ</sequence>
<dbReference type="GO" id="GO:0016791">
    <property type="term" value="F:phosphatase activity"/>
    <property type="evidence" value="ECO:0007669"/>
    <property type="project" value="UniProtKB-ARBA"/>
</dbReference>
<dbReference type="InterPro" id="IPR006379">
    <property type="entry name" value="HAD-SF_hydro_IIB"/>
</dbReference>
<dbReference type="GO" id="GO:0000287">
    <property type="term" value="F:magnesium ion binding"/>
    <property type="evidence" value="ECO:0007669"/>
    <property type="project" value="TreeGrafter"/>
</dbReference>
<dbReference type="EMBL" id="KI271583">
    <property type="protein sequence ID" value="ERL66077.1"/>
    <property type="molecule type" value="Genomic_DNA"/>
</dbReference>
<dbReference type="Pfam" id="PF08282">
    <property type="entry name" value="Hydrolase_3"/>
    <property type="match status" value="1"/>
</dbReference>
<dbReference type="InterPro" id="IPR036412">
    <property type="entry name" value="HAD-like_sf"/>
</dbReference>
<dbReference type="PANTHER" id="PTHR10000:SF25">
    <property type="entry name" value="PHOSPHATASE YKRA-RELATED"/>
    <property type="match status" value="1"/>
</dbReference>
<dbReference type="GO" id="GO:0005829">
    <property type="term" value="C:cytosol"/>
    <property type="evidence" value="ECO:0007669"/>
    <property type="project" value="TreeGrafter"/>
</dbReference>
<name>U4TXK1_9LACO</name>
<dbReference type="Gene3D" id="3.30.1240.10">
    <property type="match status" value="1"/>
</dbReference>
<dbReference type="SFLD" id="SFLDG01140">
    <property type="entry name" value="C2.B:_Phosphomannomutase_and_P"/>
    <property type="match status" value="1"/>
</dbReference>
<dbReference type="InterPro" id="IPR023214">
    <property type="entry name" value="HAD_sf"/>
</dbReference>
<dbReference type="eggNOG" id="COG0561">
    <property type="taxonomic scope" value="Bacteria"/>
</dbReference>
<evidence type="ECO:0000313" key="2">
    <source>
        <dbReference type="Proteomes" id="UP000030647"/>
    </source>
</evidence>
<protein>
    <submittedName>
        <fullName evidence="1">Uncharacterized protein</fullName>
    </submittedName>
</protein>